<dbReference type="Pfam" id="PF04075">
    <property type="entry name" value="F420H2_quin_red"/>
    <property type="match status" value="1"/>
</dbReference>
<gene>
    <name evidence="3" type="ORF">GOOTI_170_00800</name>
</gene>
<dbReference type="Gene3D" id="2.30.110.10">
    <property type="entry name" value="Electron Transport, Fmn-binding Protein, Chain A"/>
    <property type="match status" value="1"/>
</dbReference>
<dbReference type="InterPro" id="IPR012349">
    <property type="entry name" value="Split_barrel_FMN-bd"/>
</dbReference>
<name>H5TQ55_GORO1</name>
<dbReference type="EMBL" id="BAFB01000170">
    <property type="protein sequence ID" value="GAB35613.1"/>
    <property type="molecule type" value="Genomic_DNA"/>
</dbReference>
<comment type="caution">
    <text evidence="3">The sequence shown here is derived from an EMBL/GenBank/DDBJ whole genome shotgun (WGS) entry which is preliminary data.</text>
</comment>
<dbReference type="SUPFAM" id="SSF50475">
    <property type="entry name" value="FMN-binding split barrel"/>
    <property type="match status" value="1"/>
</dbReference>
<dbReference type="PANTHER" id="PTHR39428">
    <property type="entry name" value="F420H(2)-DEPENDENT QUINONE REDUCTASE RV1261C"/>
    <property type="match status" value="1"/>
</dbReference>
<dbReference type="RefSeq" id="WP_007239824.1">
    <property type="nucleotide sequence ID" value="NZ_BAFB01000170.1"/>
</dbReference>
<dbReference type="Proteomes" id="UP000005038">
    <property type="component" value="Unassembled WGS sequence"/>
</dbReference>
<dbReference type="GO" id="GO:0016491">
    <property type="term" value="F:oxidoreductase activity"/>
    <property type="evidence" value="ECO:0007669"/>
    <property type="project" value="InterPro"/>
</dbReference>
<dbReference type="STRING" id="1108044.GOOTI_170_00800"/>
<organism evidence="3 4">
    <name type="scientific">Gordonia otitidis (strain DSM 44809 / CCUG 52243 / JCM 12355 / NBRC 100426 / IFM 10032)</name>
    <dbReference type="NCBI Taxonomy" id="1108044"/>
    <lineage>
        <taxon>Bacteria</taxon>
        <taxon>Bacillati</taxon>
        <taxon>Actinomycetota</taxon>
        <taxon>Actinomycetes</taxon>
        <taxon>Mycobacteriales</taxon>
        <taxon>Gordoniaceae</taxon>
        <taxon>Gordonia</taxon>
    </lineage>
</organism>
<reference evidence="3" key="1">
    <citation type="submission" date="2012-02" db="EMBL/GenBank/DDBJ databases">
        <title>Whole genome shotgun sequence of Gordonia otitidis NBRC 100426.</title>
        <authorList>
            <person name="Yoshida I."/>
            <person name="Hosoyama A."/>
            <person name="Tsuchikane K."/>
            <person name="Katsumata H."/>
            <person name="Yamazaki S."/>
            <person name="Fujita N."/>
        </authorList>
    </citation>
    <scope>NUCLEOTIDE SEQUENCE [LARGE SCALE GENOMIC DNA]</scope>
    <source>
        <strain evidence="3">NBRC 100426</strain>
    </source>
</reference>
<keyword evidence="4" id="KW-1185">Reference proteome</keyword>
<evidence type="ECO:0000313" key="4">
    <source>
        <dbReference type="Proteomes" id="UP000005038"/>
    </source>
</evidence>
<accession>H5TQ55</accession>
<dbReference type="OrthoDB" id="8225825at2"/>
<comment type="catalytic activity">
    <reaction evidence="2">
        <text>oxidized coenzyme F420-(gamma-L-Glu)(n) + a quinol + H(+) = reduced coenzyme F420-(gamma-L-Glu)(n) + a quinone</text>
        <dbReference type="Rhea" id="RHEA:39663"/>
        <dbReference type="Rhea" id="RHEA-COMP:12939"/>
        <dbReference type="Rhea" id="RHEA-COMP:14378"/>
        <dbReference type="ChEBI" id="CHEBI:15378"/>
        <dbReference type="ChEBI" id="CHEBI:24646"/>
        <dbReference type="ChEBI" id="CHEBI:132124"/>
        <dbReference type="ChEBI" id="CHEBI:133980"/>
        <dbReference type="ChEBI" id="CHEBI:139511"/>
    </reaction>
</comment>
<evidence type="ECO:0000256" key="1">
    <source>
        <dbReference type="ARBA" id="ARBA00008710"/>
    </source>
</evidence>
<dbReference type="GO" id="GO:0005886">
    <property type="term" value="C:plasma membrane"/>
    <property type="evidence" value="ECO:0007669"/>
    <property type="project" value="TreeGrafter"/>
</dbReference>
<evidence type="ECO:0008006" key="5">
    <source>
        <dbReference type="Google" id="ProtNLM"/>
    </source>
</evidence>
<dbReference type="InterPro" id="IPR004378">
    <property type="entry name" value="F420H2_quin_Rdtase"/>
</dbReference>
<protein>
    <recommendedName>
        <fullName evidence="5">Nitroreductase</fullName>
    </recommendedName>
</protein>
<dbReference type="NCBIfam" id="TIGR00026">
    <property type="entry name" value="hi_GC_TIGR00026"/>
    <property type="match status" value="1"/>
</dbReference>
<sequence length="163" mass="18161">MRAESRPAQLDSPVVARAIKIGSRLNTKLYQVTGGRLGRKWRVGAGLRKPVDVCLLTTVGRKSGQPRTVPLLYLRDDGRIIVVASQGGLASHPAWYLNIRDNPDVSIQIGSTTAEYTAATANDTEREQLWPRLTQLYSDFDTYQAWTNRTIPVVICTPRSRQP</sequence>
<dbReference type="PANTHER" id="PTHR39428:SF3">
    <property type="entry name" value="DEAZAFLAVIN-DEPENDENT NITROREDUCTASE"/>
    <property type="match status" value="1"/>
</dbReference>
<evidence type="ECO:0000256" key="2">
    <source>
        <dbReference type="ARBA" id="ARBA00049106"/>
    </source>
</evidence>
<evidence type="ECO:0000313" key="3">
    <source>
        <dbReference type="EMBL" id="GAB35613.1"/>
    </source>
</evidence>
<dbReference type="GO" id="GO:0070967">
    <property type="term" value="F:coenzyme F420 binding"/>
    <property type="evidence" value="ECO:0007669"/>
    <property type="project" value="TreeGrafter"/>
</dbReference>
<comment type="similarity">
    <text evidence="1">Belongs to the F420H(2)-dependent quinone reductase family.</text>
</comment>
<dbReference type="AlphaFoldDB" id="H5TQ55"/>
<proteinExistence type="inferred from homology"/>